<dbReference type="AlphaFoldDB" id="A0A1Y2H083"/>
<dbReference type="EMBL" id="MCFF01000003">
    <property type="protein sequence ID" value="ORZ27967.1"/>
    <property type="molecule type" value="Genomic_DNA"/>
</dbReference>
<gene>
    <name evidence="3" type="ORF">BCR41DRAFT_418938</name>
</gene>
<evidence type="ECO:0000256" key="2">
    <source>
        <dbReference type="SAM" id="Phobius"/>
    </source>
</evidence>
<dbReference type="GO" id="GO:0016020">
    <property type="term" value="C:membrane"/>
    <property type="evidence" value="ECO:0007669"/>
    <property type="project" value="TreeGrafter"/>
</dbReference>
<name>A0A1Y2H083_9FUNG</name>
<dbReference type="Proteomes" id="UP000193648">
    <property type="component" value="Unassembled WGS sequence"/>
</dbReference>
<dbReference type="OrthoDB" id="431202at2759"/>
<dbReference type="InterPro" id="IPR022127">
    <property type="entry name" value="STIMATE/YPL162C"/>
</dbReference>
<feature type="transmembrane region" description="Helical" evidence="2">
    <location>
        <begin position="28"/>
        <end position="50"/>
    </location>
</feature>
<dbReference type="RefSeq" id="XP_021885670.1">
    <property type="nucleotide sequence ID" value="XM_022029692.1"/>
</dbReference>
<feature type="transmembrane region" description="Helical" evidence="2">
    <location>
        <begin position="71"/>
        <end position="90"/>
    </location>
</feature>
<protein>
    <submittedName>
        <fullName evidence="3">Vaculolar membrane protein-domain-containing protein</fullName>
    </submittedName>
</protein>
<keyword evidence="4" id="KW-1185">Reference proteome</keyword>
<evidence type="ECO:0000313" key="3">
    <source>
        <dbReference type="EMBL" id="ORZ27967.1"/>
    </source>
</evidence>
<proteinExistence type="predicted"/>
<evidence type="ECO:0000256" key="1">
    <source>
        <dbReference type="SAM" id="MobiDB-lite"/>
    </source>
</evidence>
<dbReference type="GeneID" id="33571535"/>
<keyword evidence="2" id="KW-1133">Transmembrane helix</keyword>
<dbReference type="PANTHER" id="PTHR31735:SF1">
    <property type="entry name" value="VACUOLAR MEMBRANE PROTEIN YPL162C"/>
    <property type="match status" value="1"/>
</dbReference>
<feature type="transmembrane region" description="Helical" evidence="2">
    <location>
        <begin position="102"/>
        <end position="123"/>
    </location>
</feature>
<feature type="compositionally biased region" description="Basic and acidic residues" evidence="1">
    <location>
        <begin position="300"/>
        <end position="311"/>
    </location>
</feature>
<dbReference type="Pfam" id="PF12400">
    <property type="entry name" value="STIMATE"/>
    <property type="match status" value="1"/>
</dbReference>
<accession>A0A1Y2H083</accession>
<reference evidence="3 4" key="1">
    <citation type="submission" date="2016-07" db="EMBL/GenBank/DDBJ databases">
        <title>Pervasive Adenine N6-methylation of Active Genes in Fungi.</title>
        <authorList>
            <consortium name="DOE Joint Genome Institute"/>
            <person name="Mondo S.J."/>
            <person name="Dannebaum R.O."/>
            <person name="Kuo R.C."/>
            <person name="Labutti K."/>
            <person name="Haridas S."/>
            <person name="Kuo A."/>
            <person name="Salamov A."/>
            <person name="Ahrendt S.R."/>
            <person name="Lipzen A."/>
            <person name="Sullivan W."/>
            <person name="Andreopoulos W.B."/>
            <person name="Clum A."/>
            <person name="Lindquist E."/>
            <person name="Daum C."/>
            <person name="Ramamoorthy G.K."/>
            <person name="Gryganskyi A."/>
            <person name="Culley D."/>
            <person name="Magnuson J.K."/>
            <person name="James T.Y."/>
            <person name="O'Malley M.A."/>
            <person name="Stajich J.E."/>
            <person name="Spatafora J.W."/>
            <person name="Visel A."/>
            <person name="Grigoriev I.V."/>
        </authorList>
    </citation>
    <scope>NUCLEOTIDE SEQUENCE [LARGE SCALE GENOMIC DNA]</scope>
    <source>
        <strain evidence="3 4">NRRL 3116</strain>
    </source>
</reference>
<keyword evidence="2" id="KW-0472">Membrane</keyword>
<sequence>MDYFRVPRALPDETSPDTQPQVGGSCELMSSFAIIVQLLLATIAFSTLIFKRSKERPMRPLKVWIYDVSKQIVGGVVIHSLNLLAATLFGLSSEQKDSNPCIWYFLNIFLDTTFGVGVLYLFLKAADMYFIHARMDELKTGDYGNPPQFERWWKQTLVFSTGLIVMKIIVVIVLTWPFLFTFGEWFLGWTLQNEKLQIVFVMLIIPLSMNIVQFWIIDYILKQKPTEKFPIRIDEDEEDLYGLVGGLERNYEEDEDEDDGMDRTGLNTANDLHSREEHDRVGSHHHHQQPLIDRLELETEENVASKHRDSEYGQFTSGSTRRL</sequence>
<comment type="caution">
    <text evidence="3">The sequence shown here is derived from an EMBL/GenBank/DDBJ whole genome shotgun (WGS) entry which is preliminary data.</text>
</comment>
<evidence type="ECO:0000313" key="4">
    <source>
        <dbReference type="Proteomes" id="UP000193648"/>
    </source>
</evidence>
<dbReference type="InParanoid" id="A0A1Y2H083"/>
<dbReference type="PANTHER" id="PTHR31735">
    <property type="entry name" value="VACUOLAR MEMBRANE PROTEIN YPL162C"/>
    <property type="match status" value="1"/>
</dbReference>
<feature type="compositionally biased region" description="Polar residues" evidence="1">
    <location>
        <begin position="313"/>
        <end position="323"/>
    </location>
</feature>
<keyword evidence="2" id="KW-0812">Transmembrane</keyword>
<feature type="transmembrane region" description="Helical" evidence="2">
    <location>
        <begin position="157"/>
        <end position="178"/>
    </location>
</feature>
<feature type="region of interest" description="Disordered" evidence="1">
    <location>
        <begin position="300"/>
        <end position="323"/>
    </location>
</feature>
<feature type="region of interest" description="Disordered" evidence="1">
    <location>
        <begin position="1"/>
        <end position="22"/>
    </location>
</feature>
<dbReference type="STRING" id="64571.A0A1Y2H083"/>
<organism evidence="3 4">
    <name type="scientific">Lobosporangium transversale</name>
    <dbReference type="NCBI Taxonomy" id="64571"/>
    <lineage>
        <taxon>Eukaryota</taxon>
        <taxon>Fungi</taxon>
        <taxon>Fungi incertae sedis</taxon>
        <taxon>Mucoromycota</taxon>
        <taxon>Mortierellomycotina</taxon>
        <taxon>Mortierellomycetes</taxon>
        <taxon>Mortierellales</taxon>
        <taxon>Mortierellaceae</taxon>
        <taxon>Lobosporangium</taxon>
    </lineage>
</organism>
<feature type="transmembrane region" description="Helical" evidence="2">
    <location>
        <begin position="198"/>
        <end position="221"/>
    </location>
</feature>